<comment type="caution">
    <text evidence="7">The sequence shown here is derived from an EMBL/GenBank/DDBJ whole genome shotgun (WGS) entry which is preliminary data.</text>
</comment>
<dbReference type="PANTHER" id="PTHR32073:SF7">
    <property type="entry name" value="GH11358P"/>
    <property type="match status" value="1"/>
</dbReference>
<dbReference type="SUPFAM" id="SSF56112">
    <property type="entry name" value="Protein kinase-like (PK-like)"/>
    <property type="match status" value="1"/>
</dbReference>
<evidence type="ECO:0000256" key="3">
    <source>
        <dbReference type="ARBA" id="ARBA00022525"/>
    </source>
</evidence>
<dbReference type="Pfam" id="PF12260">
    <property type="entry name" value="PIP49_C"/>
    <property type="match status" value="1"/>
</dbReference>
<evidence type="ECO:0000256" key="1">
    <source>
        <dbReference type="ARBA" id="ARBA00004613"/>
    </source>
</evidence>
<accession>A0ABD0Y9C0</accession>
<keyword evidence="4" id="KW-0732">Signal</keyword>
<keyword evidence="8" id="KW-1185">Reference proteome</keyword>
<dbReference type="InterPro" id="IPR011009">
    <property type="entry name" value="Kinase-like_dom_sf"/>
</dbReference>
<dbReference type="EMBL" id="JBFDAA010000011">
    <property type="protein sequence ID" value="KAL1123941.1"/>
    <property type="molecule type" value="Genomic_DNA"/>
</dbReference>
<comment type="similarity">
    <text evidence="2">Belongs to the DIPK family.</text>
</comment>
<keyword evidence="5" id="KW-0472">Membrane</keyword>
<name>A0ABD0Y9C0_9HEMI</name>
<evidence type="ECO:0000313" key="8">
    <source>
        <dbReference type="Proteomes" id="UP001558652"/>
    </source>
</evidence>
<evidence type="ECO:0000256" key="2">
    <source>
        <dbReference type="ARBA" id="ARBA00006338"/>
    </source>
</evidence>
<evidence type="ECO:0000259" key="6">
    <source>
        <dbReference type="Pfam" id="PF12260"/>
    </source>
</evidence>
<gene>
    <name evidence="7" type="ORF">AAG570_001711</name>
</gene>
<organism evidence="7 8">
    <name type="scientific">Ranatra chinensis</name>
    <dbReference type="NCBI Taxonomy" id="642074"/>
    <lineage>
        <taxon>Eukaryota</taxon>
        <taxon>Metazoa</taxon>
        <taxon>Ecdysozoa</taxon>
        <taxon>Arthropoda</taxon>
        <taxon>Hexapoda</taxon>
        <taxon>Insecta</taxon>
        <taxon>Pterygota</taxon>
        <taxon>Neoptera</taxon>
        <taxon>Paraneoptera</taxon>
        <taxon>Hemiptera</taxon>
        <taxon>Heteroptera</taxon>
        <taxon>Panheteroptera</taxon>
        <taxon>Nepomorpha</taxon>
        <taxon>Nepidae</taxon>
        <taxon>Ranatrinae</taxon>
        <taxon>Ranatra</taxon>
    </lineage>
</organism>
<keyword evidence="5" id="KW-1133">Transmembrane helix</keyword>
<dbReference type="Proteomes" id="UP001558652">
    <property type="component" value="Unassembled WGS sequence"/>
</dbReference>
<protein>
    <recommendedName>
        <fullName evidence="6">FAM69 protein-kinase domain-containing protein</fullName>
    </recommendedName>
</protein>
<comment type="subcellular location">
    <subcellularLocation>
        <location evidence="1">Secreted</location>
    </subcellularLocation>
</comment>
<keyword evidence="5" id="KW-0812">Transmembrane</keyword>
<dbReference type="GO" id="GO:0005576">
    <property type="term" value="C:extracellular region"/>
    <property type="evidence" value="ECO:0007669"/>
    <property type="project" value="UniProtKB-SubCell"/>
</dbReference>
<keyword evidence="3" id="KW-0964">Secreted</keyword>
<evidence type="ECO:0000256" key="5">
    <source>
        <dbReference type="SAM" id="Phobius"/>
    </source>
</evidence>
<dbReference type="InterPro" id="IPR022049">
    <property type="entry name" value="FAM69_kinase_dom"/>
</dbReference>
<dbReference type="InterPro" id="IPR020519">
    <property type="entry name" value="DIPK2A/B"/>
</dbReference>
<dbReference type="PANTHER" id="PTHR32073">
    <property type="entry name" value="GH11358P"/>
    <property type="match status" value="1"/>
</dbReference>
<evidence type="ECO:0000313" key="7">
    <source>
        <dbReference type="EMBL" id="KAL1123941.1"/>
    </source>
</evidence>
<feature type="transmembrane region" description="Helical" evidence="5">
    <location>
        <begin position="7"/>
        <end position="24"/>
    </location>
</feature>
<feature type="domain" description="FAM69 protein-kinase" evidence="6">
    <location>
        <begin position="172"/>
        <end position="324"/>
    </location>
</feature>
<evidence type="ECO:0000256" key="4">
    <source>
        <dbReference type="ARBA" id="ARBA00022729"/>
    </source>
</evidence>
<proteinExistence type="inferred from homology"/>
<reference evidence="7 8" key="1">
    <citation type="submission" date="2024-07" db="EMBL/GenBank/DDBJ databases">
        <title>Chromosome-level genome assembly of the water stick insect Ranatra chinensis (Heteroptera: Nepidae).</title>
        <authorList>
            <person name="Liu X."/>
        </authorList>
    </citation>
    <scope>NUCLEOTIDE SEQUENCE [LARGE SCALE GENOMIC DNA]</scope>
    <source>
        <strain evidence="7">Cailab_2021Rc</strain>
        <tissue evidence="7">Muscle</tissue>
    </source>
</reference>
<dbReference type="AlphaFoldDB" id="A0ABD0Y9C0"/>
<sequence>MFRWDYCYCLIVLFLSFAIYKFLYNDIDIVHLCEIHKGPLVFGTDACDSVMKGVVDVKSTFLTKIIVVFGPKAVIRGNMNGEKIIMKTLGTKQEFESLEEDAKDIFSGDISTTSPANVKGVLLKALHLPLENRVPKLYLCFKPKNVDTFLVKLFDKYDLTNVENLINIWTSIIVNPEPLVLQILRPPKWPVPRYYGSCGRLAVFEDCGERLTLFYDAPWSLRANLTVQVLSAAFEFTFAHPTFTFYLTDMTADNIVVDDEGRARFIDLENVIILDKISDPAGELKLQSQNHTSDADECTSCFSYSIDDICGHRISDHNIYGVCKVRNNFY</sequence>